<evidence type="ECO:0000313" key="6">
    <source>
        <dbReference type="Proteomes" id="UP001626537"/>
    </source>
</evidence>
<dbReference type="PANTHER" id="PTHR30265">
    <property type="entry name" value="RHO-INTERACTING TRANSCRIPTION TERMINATION FACTOR NUSG"/>
    <property type="match status" value="1"/>
</dbReference>
<dbReference type="SUPFAM" id="SSF82679">
    <property type="entry name" value="N-utilization substance G protein NusG, N-terminal domain"/>
    <property type="match status" value="1"/>
</dbReference>
<keyword evidence="2" id="KW-0805">Transcription regulation</keyword>
<dbReference type="InterPro" id="IPR036735">
    <property type="entry name" value="NGN_dom_sf"/>
</dbReference>
<dbReference type="CDD" id="cd06091">
    <property type="entry name" value="KOW_NusG"/>
    <property type="match status" value="1"/>
</dbReference>
<reference evidence="5 6" key="1">
    <citation type="submission" date="2023-10" db="EMBL/GenBank/DDBJ databases">
        <title>Two novel species belonging to the OM43/NOR5 clade.</title>
        <authorList>
            <person name="Park M."/>
        </authorList>
    </citation>
    <scope>NUCLEOTIDE SEQUENCE [LARGE SCALE GENOMIC DNA]</scope>
    <source>
        <strain evidence="5 6">IMCC43200</strain>
    </source>
</reference>
<dbReference type="Gene3D" id="3.30.70.940">
    <property type="entry name" value="NusG, N-terminal domain"/>
    <property type="match status" value="1"/>
</dbReference>
<dbReference type="EMBL" id="CP136864">
    <property type="protein sequence ID" value="WOJ94272.1"/>
    <property type="molecule type" value="Genomic_DNA"/>
</dbReference>
<evidence type="ECO:0000256" key="2">
    <source>
        <dbReference type="ARBA" id="ARBA00023015"/>
    </source>
</evidence>
<dbReference type="SUPFAM" id="SSF50104">
    <property type="entry name" value="Translation proteins SH3-like domain"/>
    <property type="match status" value="1"/>
</dbReference>
<dbReference type="InterPro" id="IPR043425">
    <property type="entry name" value="NusG-like"/>
</dbReference>
<dbReference type="Proteomes" id="UP001626537">
    <property type="component" value="Chromosome"/>
</dbReference>
<keyword evidence="1" id="KW-0889">Transcription antitermination</keyword>
<dbReference type="PANTHER" id="PTHR30265:SF7">
    <property type="entry name" value="TRANSCRIPTION ANTITERMINATION PROTEIN RFAH"/>
    <property type="match status" value="1"/>
</dbReference>
<proteinExistence type="predicted"/>
<dbReference type="Pfam" id="PF02357">
    <property type="entry name" value="NusG"/>
    <property type="match status" value="1"/>
</dbReference>
<evidence type="ECO:0000259" key="4">
    <source>
        <dbReference type="Pfam" id="PF02357"/>
    </source>
</evidence>
<dbReference type="InterPro" id="IPR006645">
    <property type="entry name" value="NGN-like_dom"/>
</dbReference>
<protein>
    <submittedName>
        <fullName evidence="5">Transcription termination/antitermination NusG family protein</fullName>
    </submittedName>
</protein>
<sequence length="166" mass="18905">MTWLVVHTKSRGEEQAADQLVVQGYEVFLPRIRERKRRQNRWQWVTAPLFSRYLFVNVPLGEQSVAPIRSTVGVSTLIRFGQSLASMPDAVIEYLRSQQSPELEAREVEDWPHKPGDQVEILAGPFEGLKGIYQLPRGEDRALLMVELLGRQNSIVVHTESLGQVV</sequence>
<feature type="domain" description="NusG-like N-terminal" evidence="4">
    <location>
        <begin position="1"/>
        <end position="95"/>
    </location>
</feature>
<dbReference type="CDD" id="cd09892">
    <property type="entry name" value="NGN_SP_RfaH"/>
    <property type="match status" value="1"/>
</dbReference>
<keyword evidence="3" id="KW-0804">Transcription</keyword>
<keyword evidence="6" id="KW-1185">Reference proteome</keyword>
<organism evidence="5 6">
    <name type="scientific">Congregibacter variabilis</name>
    <dbReference type="NCBI Taxonomy" id="3081200"/>
    <lineage>
        <taxon>Bacteria</taxon>
        <taxon>Pseudomonadati</taxon>
        <taxon>Pseudomonadota</taxon>
        <taxon>Gammaproteobacteria</taxon>
        <taxon>Cellvibrionales</taxon>
        <taxon>Halieaceae</taxon>
        <taxon>Congregibacter</taxon>
    </lineage>
</organism>
<accession>A0ABZ0I457</accession>
<gene>
    <name evidence="5" type="ORF">R0135_03690</name>
</gene>
<name>A0ABZ0I457_9GAMM</name>
<evidence type="ECO:0000313" key="5">
    <source>
        <dbReference type="EMBL" id="WOJ94272.1"/>
    </source>
</evidence>
<dbReference type="RefSeq" id="WP_407348906.1">
    <property type="nucleotide sequence ID" value="NZ_CP136864.1"/>
</dbReference>
<dbReference type="InterPro" id="IPR008991">
    <property type="entry name" value="Translation_prot_SH3-like_sf"/>
</dbReference>
<evidence type="ECO:0000256" key="1">
    <source>
        <dbReference type="ARBA" id="ARBA00022814"/>
    </source>
</evidence>
<evidence type="ECO:0000256" key="3">
    <source>
        <dbReference type="ARBA" id="ARBA00023163"/>
    </source>
</evidence>